<dbReference type="Pfam" id="PF05699">
    <property type="entry name" value="Dimer_Tnp_hAT"/>
    <property type="match status" value="1"/>
</dbReference>
<reference evidence="2 3" key="1">
    <citation type="submission" date="2019-01" db="EMBL/GenBank/DDBJ databases">
        <title>A draft genome assembly of the solar-powered sea slug Elysia chlorotica.</title>
        <authorList>
            <person name="Cai H."/>
            <person name="Li Q."/>
            <person name="Fang X."/>
            <person name="Li J."/>
            <person name="Curtis N.E."/>
            <person name="Altenburger A."/>
            <person name="Shibata T."/>
            <person name="Feng M."/>
            <person name="Maeda T."/>
            <person name="Schwartz J.A."/>
            <person name="Shigenobu S."/>
            <person name="Lundholm N."/>
            <person name="Nishiyama T."/>
            <person name="Yang H."/>
            <person name="Hasebe M."/>
            <person name="Li S."/>
            <person name="Pierce S.K."/>
            <person name="Wang J."/>
        </authorList>
    </citation>
    <scope>NUCLEOTIDE SEQUENCE [LARGE SCALE GENOMIC DNA]</scope>
    <source>
        <strain evidence="2">EC2010</strain>
        <tissue evidence="2">Whole organism of an adult</tissue>
    </source>
</reference>
<comment type="caution">
    <text evidence="2">The sequence shown here is derived from an EMBL/GenBank/DDBJ whole genome shotgun (WGS) entry which is preliminary data.</text>
</comment>
<dbReference type="SUPFAM" id="SSF53098">
    <property type="entry name" value="Ribonuclease H-like"/>
    <property type="match status" value="1"/>
</dbReference>
<dbReference type="STRING" id="188477.A0A3S1BI12"/>
<organism evidence="2 3">
    <name type="scientific">Elysia chlorotica</name>
    <name type="common">Eastern emerald elysia</name>
    <name type="synonym">Sea slug</name>
    <dbReference type="NCBI Taxonomy" id="188477"/>
    <lineage>
        <taxon>Eukaryota</taxon>
        <taxon>Metazoa</taxon>
        <taxon>Spiralia</taxon>
        <taxon>Lophotrochozoa</taxon>
        <taxon>Mollusca</taxon>
        <taxon>Gastropoda</taxon>
        <taxon>Heterobranchia</taxon>
        <taxon>Euthyneura</taxon>
        <taxon>Panpulmonata</taxon>
        <taxon>Sacoglossa</taxon>
        <taxon>Placobranchoidea</taxon>
        <taxon>Plakobranchidae</taxon>
        <taxon>Elysia</taxon>
    </lineage>
</organism>
<dbReference type="AlphaFoldDB" id="A0A3S1BI12"/>
<evidence type="ECO:0000313" key="3">
    <source>
        <dbReference type="Proteomes" id="UP000271974"/>
    </source>
</evidence>
<dbReference type="EMBL" id="RQTK01000351">
    <property type="protein sequence ID" value="RUS81175.1"/>
    <property type="molecule type" value="Genomic_DNA"/>
</dbReference>
<evidence type="ECO:0000259" key="1">
    <source>
        <dbReference type="Pfam" id="PF05699"/>
    </source>
</evidence>
<dbReference type="OrthoDB" id="6129633at2759"/>
<dbReference type="InterPro" id="IPR008906">
    <property type="entry name" value="HATC_C_dom"/>
</dbReference>
<accession>A0A3S1BI12</accession>
<dbReference type="Proteomes" id="UP000271974">
    <property type="component" value="Unassembled WGS sequence"/>
</dbReference>
<dbReference type="PANTHER" id="PTHR37162:SF10">
    <property type="entry name" value="DUF4371 DOMAIN-CONTAINING PROTEIN"/>
    <property type="match status" value="1"/>
</dbReference>
<proteinExistence type="predicted"/>
<feature type="domain" description="HAT C-terminal dimerisation" evidence="1">
    <location>
        <begin position="161"/>
        <end position="212"/>
    </location>
</feature>
<dbReference type="PANTHER" id="PTHR37162">
    <property type="entry name" value="HAT FAMILY DIMERISATION DOMAINCONTAINING PROTEIN-RELATED"/>
    <property type="match status" value="1"/>
</dbReference>
<gene>
    <name evidence="2" type="ORF">EGW08_011040</name>
</gene>
<keyword evidence="3" id="KW-1185">Reference proteome</keyword>
<name>A0A3S1BI12_ELYCH</name>
<sequence>MLQGRLHTVATDLLMAFMKPSAITDAEDIYSIQHSRRSKQKDREELSIGDATRTYLEAGKGNGLSNTAITEFFEDARSFYSTSMKYIFEKMPMQQEELEKAKFWMSASARMLCMQTSNSGSKDLTSLTNIDKAVGALNMNERVDVLWPQISQMKTDEGDLQYPQLASIMKGLLCIPHSNADAERVFSIVRKNKTEARASMSRQLLSDTIVLKARMSSRDEVCHSLQLDRNVLLKTRNSSQ</sequence>
<dbReference type="InterPro" id="IPR012337">
    <property type="entry name" value="RNaseH-like_sf"/>
</dbReference>
<protein>
    <recommendedName>
        <fullName evidence="1">HAT C-terminal dimerisation domain-containing protein</fullName>
    </recommendedName>
</protein>
<evidence type="ECO:0000313" key="2">
    <source>
        <dbReference type="EMBL" id="RUS81175.1"/>
    </source>
</evidence>
<dbReference type="GO" id="GO:0046983">
    <property type="term" value="F:protein dimerization activity"/>
    <property type="evidence" value="ECO:0007669"/>
    <property type="project" value="InterPro"/>
</dbReference>